<dbReference type="GO" id="GO:0005737">
    <property type="term" value="C:cytoplasm"/>
    <property type="evidence" value="ECO:0007669"/>
    <property type="project" value="TreeGrafter"/>
</dbReference>
<dbReference type="Gene3D" id="1.10.340.30">
    <property type="entry name" value="Hypothetical protein, domain 2"/>
    <property type="match status" value="1"/>
</dbReference>
<dbReference type="Gene3D" id="1.10.1670.10">
    <property type="entry name" value="Helix-hairpin-Helix base-excision DNA repair enzymes (C-terminal)"/>
    <property type="match status" value="1"/>
</dbReference>
<dbReference type="Pfam" id="PF00730">
    <property type="entry name" value="HhH-GPD"/>
    <property type="match status" value="1"/>
</dbReference>
<comment type="catalytic activity">
    <reaction evidence="1">
        <text>Hydrolysis of alkylated DNA, releasing 3-methyladenine, 3-methylguanine, 7-methylguanine and 7-methyladenine.</text>
        <dbReference type="EC" id="3.2.2.21"/>
    </reaction>
</comment>
<evidence type="ECO:0000313" key="8">
    <source>
        <dbReference type="Proteomes" id="UP000010729"/>
    </source>
</evidence>
<evidence type="ECO:0000256" key="4">
    <source>
        <dbReference type="ARBA" id="ARBA00023204"/>
    </source>
</evidence>
<dbReference type="Proteomes" id="UP000010729">
    <property type="component" value="Unassembled WGS sequence"/>
</dbReference>
<dbReference type="RefSeq" id="WP_005268469.1">
    <property type="nucleotide sequence ID" value="NZ_ANPE02000103.1"/>
</dbReference>
<proteinExistence type="predicted"/>
<dbReference type="GO" id="GO:0032131">
    <property type="term" value="F:alkylated DNA binding"/>
    <property type="evidence" value="ECO:0007669"/>
    <property type="project" value="TreeGrafter"/>
</dbReference>
<sequence length="282" mass="29487">MRLPVTGPFDGTALLAALAAHAVPGLEEVDTFAGTCTRLFDSPAGPLAGSVRIEPDGVQLDLDTGDASAISTITTAVRRWLDLDLEPYRVVTALGADPLVGPLVAARPGLRIPGYLDGFEGAVCTVLGQQVSLPAARTFAGRLVAAFGTGHPSGLRSFPAPERLAAAGPDAIQAAVGLTGARARTVQALAEACADGLAISPDADHALIRRQLLRLPGIGPWTADYLAMRALHDRNAFPEGDLVLRRALGASSLKEVRAHGSSWTPLRAYAVFHLWTDHAYIP</sequence>
<dbReference type="EC" id="3.2.2.21" evidence="2"/>
<dbReference type="OrthoDB" id="9811249at2"/>
<dbReference type="CDD" id="cd00056">
    <property type="entry name" value="ENDO3c"/>
    <property type="match status" value="1"/>
</dbReference>
<feature type="domain" description="DNA-3-methyladenine glycosylase AlkA N-terminal" evidence="6">
    <location>
        <begin position="1"/>
        <end position="117"/>
    </location>
</feature>
<organism evidence="7 8">
    <name type="scientific">Arthrobacter crystallopoietes BAB-32</name>
    <dbReference type="NCBI Taxonomy" id="1246476"/>
    <lineage>
        <taxon>Bacteria</taxon>
        <taxon>Bacillati</taxon>
        <taxon>Actinomycetota</taxon>
        <taxon>Actinomycetes</taxon>
        <taxon>Micrococcales</taxon>
        <taxon>Micrococcaceae</taxon>
        <taxon>Crystallibacter</taxon>
    </lineage>
</organism>
<dbReference type="SUPFAM" id="SSF55945">
    <property type="entry name" value="TATA-box binding protein-like"/>
    <property type="match status" value="1"/>
</dbReference>
<dbReference type="SMART" id="SM01009">
    <property type="entry name" value="AlkA_N"/>
    <property type="match status" value="1"/>
</dbReference>
<dbReference type="GO" id="GO:0006285">
    <property type="term" value="P:base-excision repair, AP site formation"/>
    <property type="evidence" value="ECO:0007669"/>
    <property type="project" value="TreeGrafter"/>
</dbReference>
<keyword evidence="8" id="KW-1185">Reference proteome</keyword>
<dbReference type="InterPro" id="IPR011257">
    <property type="entry name" value="DNA_glycosylase"/>
</dbReference>
<keyword evidence="4" id="KW-0234">DNA repair</keyword>
<evidence type="ECO:0000313" key="7">
    <source>
        <dbReference type="EMBL" id="EMY34713.1"/>
    </source>
</evidence>
<keyword evidence="3" id="KW-0227">DNA damage</keyword>
<reference evidence="7 8" key="1">
    <citation type="journal article" date="2013" name="Genome Announc.">
        <title>Draft Genome Sequence of Arthrobacter crystallopoietes Strain BAB-32, Revealing Genes for Bioremediation.</title>
        <authorList>
            <person name="Joshi M.N."/>
            <person name="Pandit A.S."/>
            <person name="Sharma A."/>
            <person name="Pandya R.V."/>
            <person name="Desai S.M."/>
            <person name="Saxena A.K."/>
            <person name="Bagatharia S.B."/>
        </authorList>
    </citation>
    <scope>NUCLEOTIDE SEQUENCE [LARGE SCALE GENOMIC DNA]</scope>
    <source>
        <strain evidence="7 8">BAB-32</strain>
    </source>
</reference>
<evidence type="ECO:0000256" key="1">
    <source>
        <dbReference type="ARBA" id="ARBA00000086"/>
    </source>
</evidence>
<dbReference type="GO" id="GO:0043916">
    <property type="term" value="F:DNA-7-methylguanine glycosylase activity"/>
    <property type="evidence" value="ECO:0007669"/>
    <property type="project" value="TreeGrafter"/>
</dbReference>
<feature type="domain" description="HhH-GPD" evidence="5">
    <location>
        <begin position="127"/>
        <end position="281"/>
    </location>
</feature>
<dbReference type="SUPFAM" id="SSF48150">
    <property type="entry name" value="DNA-glycosylase"/>
    <property type="match status" value="1"/>
</dbReference>
<dbReference type="GO" id="GO:0006307">
    <property type="term" value="P:DNA alkylation repair"/>
    <property type="evidence" value="ECO:0007669"/>
    <property type="project" value="TreeGrafter"/>
</dbReference>
<dbReference type="SMART" id="SM00478">
    <property type="entry name" value="ENDO3c"/>
    <property type="match status" value="1"/>
</dbReference>
<evidence type="ECO:0000256" key="2">
    <source>
        <dbReference type="ARBA" id="ARBA00012000"/>
    </source>
</evidence>
<comment type="caution">
    <text evidence="7">The sequence shown here is derived from an EMBL/GenBank/DDBJ whole genome shotgun (WGS) entry which is preliminary data.</text>
</comment>
<dbReference type="AlphaFoldDB" id="N1V8Y5"/>
<dbReference type="PANTHER" id="PTHR43003">
    <property type="entry name" value="DNA-3-METHYLADENINE GLYCOSYLASE"/>
    <property type="match status" value="1"/>
</dbReference>
<evidence type="ECO:0000256" key="3">
    <source>
        <dbReference type="ARBA" id="ARBA00022763"/>
    </source>
</evidence>
<dbReference type="Gene3D" id="3.30.310.20">
    <property type="entry name" value="DNA-3-methyladenine glycosylase AlkA, N-terminal domain"/>
    <property type="match status" value="1"/>
</dbReference>
<accession>N1V8Y5</accession>
<dbReference type="Pfam" id="PF06029">
    <property type="entry name" value="AlkA_N"/>
    <property type="match status" value="1"/>
</dbReference>
<dbReference type="InterPro" id="IPR010316">
    <property type="entry name" value="AlkA_N"/>
</dbReference>
<dbReference type="InterPro" id="IPR037046">
    <property type="entry name" value="AlkA_N_sf"/>
</dbReference>
<name>N1V8Y5_9MICC</name>
<protein>
    <recommendedName>
        <fullName evidence="2">DNA-3-methyladenine glycosylase II</fullName>
        <ecNumber evidence="2">3.2.2.21</ecNumber>
    </recommendedName>
</protein>
<evidence type="ECO:0000259" key="5">
    <source>
        <dbReference type="SMART" id="SM00478"/>
    </source>
</evidence>
<dbReference type="GO" id="GO:0008725">
    <property type="term" value="F:DNA-3-methyladenine glycosylase activity"/>
    <property type="evidence" value="ECO:0007669"/>
    <property type="project" value="TreeGrafter"/>
</dbReference>
<dbReference type="GO" id="GO:0032993">
    <property type="term" value="C:protein-DNA complex"/>
    <property type="evidence" value="ECO:0007669"/>
    <property type="project" value="TreeGrafter"/>
</dbReference>
<dbReference type="InterPro" id="IPR023170">
    <property type="entry name" value="HhH_base_excis_C"/>
</dbReference>
<evidence type="ECO:0000259" key="6">
    <source>
        <dbReference type="SMART" id="SM01009"/>
    </source>
</evidence>
<dbReference type="EMBL" id="ANPE02000103">
    <property type="protein sequence ID" value="EMY34713.1"/>
    <property type="molecule type" value="Genomic_DNA"/>
</dbReference>
<dbReference type="InterPro" id="IPR051912">
    <property type="entry name" value="Alkylbase_DNA_Glycosylase/TA"/>
</dbReference>
<dbReference type="PANTHER" id="PTHR43003:SF13">
    <property type="entry name" value="DNA-3-METHYLADENINE GLYCOSYLASE 2"/>
    <property type="match status" value="1"/>
</dbReference>
<gene>
    <name evidence="7" type="ORF">D477_008093</name>
</gene>
<dbReference type="InterPro" id="IPR003265">
    <property type="entry name" value="HhH-GPD_domain"/>
</dbReference>